<evidence type="ECO:0000259" key="7">
    <source>
        <dbReference type="PROSITE" id="PS50234"/>
    </source>
</evidence>
<comment type="caution">
    <text evidence="9">The sequence shown here is derived from an EMBL/GenBank/DDBJ whole genome shotgun (WGS) entry which is preliminary data.</text>
</comment>
<dbReference type="GO" id="GO:0005576">
    <property type="term" value="C:extracellular region"/>
    <property type="evidence" value="ECO:0007669"/>
    <property type="project" value="UniProtKB-SubCell"/>
</dbReference>
<dbReference type="FunFam" id="3.40.50.410:FF:000004">
    <property type="entry name" value="collagen alpha-6(VI) chain"/>
    <property type="match status" value="1"/>
</dbReference>
<keyword evidence="10" id="KW-1185">Reference proteome</keyword>
<dbReference type="Pfam" id="PF00092">
    <property type="entry name" value="VWA"/>
    <property type="match status" value="1"/>
</dbReference>
<accession>A0AAE0W3T2</accession>
<evidence type="ECO:0000256" key="5">
    <source>
        <dbReference type="ARBA" id="ARBA00023180"/>
    </source>
</evidence>
<feature type="domain" description="Chitin-binding type-2" evidence="8">
    <location>
        <begin position="500"/>
        <end position="564"/>
    </location>
</feature>
<name>A0AAE0W3T2_9BIVA</name>
<evidence type="ECO:0000256" key="1">
    <source>
        <dbReference type="ARBA" id="ARBA00004613"/>
    </source>
</evidence>
<protein>
    <submittedName>
        <fullName evidence="9">Uncharacterized protein</fullName>
    </submittedName>
</protein>
<organism evidence="9 10">
    <name type="scientific">Potamilus streckersoni</name>
    <dbReference type="NCBI Taxonomy" id="2493646"/>
    <lineage>
        <taxon>Eukaryota</taxon>
        <taxon>Metazoa</taxon>
        <taxon>Spiralia</taxon>
        <taxon>Lophotrochozoa</taxon>
        <taxon>Mollusca</taxon>
        <taxon>Bivalvia</taxon>
        <taxon>Autobranchia</taxon>
        <taxon>Heteroconchia</taxon>
        <taxon>Palaeoheterodonta</taxon>
        <taxon>Unionida</taxon>
        <taxon>Unionoidea</taxon>
        <taxon>Unionidae</taxon>
        <taxon>Ambleminae</taxon>
        <taxon>Lampsilini</taxon>
        <taxon>Potamilus</taxon>
    </lineage>
</organism>
<reference evidence="9" key="3">
    <citation type="submission" date="2023-05" db="EMBL/GenBank/DDBJ databases">
        <authorList>
            <person name="Smith C.H."/>
        </authorList>
    </citation>
    <scope>NUCLEOTIDE SEQUENCE</scope>
    <source>
        <strain evidence="9">CHS0354</strain>
        <tissue evidence="9">Mantle</tissue>
    </source>
</reference>
<proteinExistence type="predicted"/>
<dbReference type="Proteomes" id="UP001195483">
    <property type="component" value="Unassembled WGS sequence"/>
</dbReference>
<dbReference type="PROSITE" id="PS50234">
    <property type="entry name" value="VWFA"/>
    <property type="match status" value="1"/>
</dbReference>
<keyword evidence="2" id="KW-0964">Secreted</keyword>
<dbReference type="InterPro" id="IPR036465">
    <property type="entry name" value="vWFA_dom_sf"/>
</dbReference>
<dbReference type="GO" id="GO:0008061">
    <property type="term" value="F:chitin binding"/>
    <property type="evidence" value="ECO:0007669"/>
    <property type="project" value="InterPro"/>
</dbReference>
<comment type="subcellular location">
    <subcellularLocation>
        <location evidence="1">Secreted</location>
    </subcellularLocation>
</comment>
<dbReference type="SMART" id="SM00327">
    <property type="entry name" value="VWA"/>
    <property type="match status" value="1"/>
</dbReference>
<gene>
    <name evidence="9" type="ORF">CHS0354_012844</name>
</gene>
<dbReference type="InterPro" id="IPR050525">
    <property type="entry name" value="ECM_Assembly_Org"/>
</dbReference>
<evidence type="ECO:0000256" key="2">
    <source>
        <dbReference type="ARBA" id="ARBA00022525"/>
    </source>
</evidence>
<dbReference type="CDD" id="cd01472">
    <property type="entry name" value="vWA_collagen"/>
    <property type="match status" value="1"/>
</dbReference>
<reference evidence="9" key="1">
    <citation type="journal article" date="2021" name="Genome Biol. Evol.">
        <title>A High-Quality Reference Genome for a Parasitic Bivalve with Doubly Uniparental Inheritance (Bivalvia: Unionida).</title>
        <authorList>
            <person name="Smith C.H."/>
        </authorList>
    </citation>
    <scope>NUCLEOTIDE SEQUENCE</scope>
    <source>
        <strain evidence="9">CHS0354</strain>
    </source>
</reference>
<dbReference type="PROSITE" id="PS50940">
    <property type="entry name" value="CHIT_BIND_II"/>
    <property type="match status" value="2"/>
</dbReference>
<dbReference type="InterPro" id="IPR036508">
    <property type="entry name" value="Chitin-bd_dom_sf"/>
</dbReference>
<dbReference type="Gene3D" id="2.170.140.10">
    <property type="entry name" value="Chitin binding domain"/>
    <property type="match status" value="2"/>
</dbReference>
<feature type="domain" description="Chitin-binding type-2" evidence="8">
    <location>
        <begin position="568"/>
        <end position="630"/>
    </location>
</feature>
<dbReference type="PANTHER" id="PTHR24020:SF20">
    <property type="entry name" value="PH DOMAIN-CONTAINING PROTEIN"/>
    <property type="match status" value="1"/>
</dbReference>
<feature type="chain" id="PRO_5042220592" evidence="6">
    <location>
        <begin position="20"/>
        <end position="788"/>
    </location>
</feature>
<dbReference type="SUPFAM" id="SSF57625">
    <property type="entry name" value="Invertebrate chitin-binding proteins"/>
    <property type="match status" value="4"/>
</dbReference>
<evidence type="ECO:0000256" key="6">
    <source>
        <dbReference type="SAM" id="SignalP"/>
    </source>
</evidence>
<evidence type="ECO:0000256" key="4">
    <source>
        <dbReference type="ARBA" id="ARBA00022737"/>
    </source>
</evidence>
<keyword evidence="4" id="KW-0677">Repeat</keyword>
<dbReference type="SUPFAM" id="SSF53300">
    <property type="entry name" value="vWA-like"/>
    <property type="match status" value="1"/>
</dbReference>
<dbReference type="InterPro" id="IPR002035">
    <property type="entry name" value="VWF_A"/>
</dbReference>
<feature type="signal peptide" evidence="6">
    <location>
        <begin position="1"/>
        <end position="19"/>
    </location>
</feature>
<dbReference type="Pfam" id="PF01607">
    <property type="entry name" value="CBM_14"/>
    <property type="match status" value="1"/>
</dbReference>
<keyword evidence="5" id="KW-0325">Glycoprotein</keyword>
<sequence>MRAICLVVILGCLCDTIFGADLTLTPQAYGNEVVEAVINLIRENCIFADDKRYLRRLAYVESHDGTDPKTYVSSYHGGIWQVDENKFIQTQNNPALQAKYDIIWNVFGIDWSRVTWYDLRKPLYSGLAAALYTIYSSGTGGMDWRIEQQATFWEKNYHVGGRATNFTIEASVLDEGCHANQAIDLVFLVDSSASLSQLDFQRAQEFMKEVVQGFDISLFQTHVGAVLYSTQVSLEFQLNQHYDKQAIINAIDHMTYSPGSTSTAKALQVAVEQVFDPRYGSRPNVVKVLLVITDGESDDPVGTQYYAAMAHSGRINVFSVGVGPATKNSELNAMASNPTCTHVYKVAGYDEIRFLTDEIKRATCIAPLYINSTYTCSIEKCPPLAYITPPGGVTLMTNITCGGMNVYTAFNNPYPGEAHYEVQQHTSGGDTTVFFINTTTTKTLYMTMKDSQLIFARNGSSGCIATITPLPGYHMGHTMKCYEDGKEIVCPSCNENWNFPNPCTAENIRADNKRFPHPYDKNKFLMCDLSGKLYIVICPPGEVFLSDCNQCVGNGSIVSAGCITQSSTNPCTEENILLNKLFFPYPGDVHKFIHCDVWGKAWERDCPSGEEWDQTDLTCIVPSGYEICRHHKPTDPFMYPHPCNSHLYIQCDPFGESWERPCPLNFVFYHLTQSCVQPGSYPGADYRNTCGTGYTTYQPAQTQAPVINVATISPLNTVHGGYSVSSTPYDPPCTLDNIRMNNLFFPYVGSRHQYIHCDTAGHAFLQSCQGNDFYDPVSHTCVDGPISG</sequence>
<evidence type="ECO:0000259" key="8">
    <source>
        <dbReference type="PROSITE" id="PS50940"/>
    </source>
</evidence>
<dbReference type="PRINTS" id="PR00453">
    <property type="entry name" value="VWFADOMAIN"/>
</dbReference>
<dbReference type="PANTHER" id="PTHR24020">
    <property type="entry name" value="COLLAGEN ALPHA"/>
    <property type="match status" value="1"/>
</dbReference>
<dbReference type="InterPro" id="IPR002557">
    <property type="entry name" value="Chitin-bd_dom"/>
</dbReference>
<dbReference type="EMBL" id="JAEAOA010000772">
    <property type="protein sequence ID" value="KAK3599235.1"/>
    <property type="molecule type" value="Genomic_DNA"/>
</dbReference>
<evidence type="ECO:0000313" key="9">
    <source>
        <dbReference type="EMBL" id="KAK3599235.1"/>
    </source>
</evidence>
<keyword evidence="3 6" id="KW-0732">Signal</keyword>
<reference evidence="9" key="2">
    <citation type="journal article" date="2021" name="Genome Biol. Evol.">
        <title>Developing a high-quality reference genome for a parasitic bivalve with doubly uniparental inheritance (Bivalvia: Unionida).</title>
        <authorList>
            <person name="Smith C.H."/>
        </authorList>
    </citation>
    <scope>NUCLEOTIDE SEQUENCE</scope>
    <source>
        <strain evidence="9">CHS0354</strain>
        <tissue evidence="9">Mantle</tissue>
    </source>
</reference>
<dbReference type="Gene3D" id="3.40.50.410">
    <property type="entry name" value="von Willebrand factor, type A domain"/>
    <property type="match status" value="1"/>
</dbReference>
<feature type="domain" description="VWFA" evidence="7">
    <location>
        <begin position="184"/>
        <end position="359"/>
    </location>
</feature>
<evidence type="ECO:0000256" key="3">
    <source>
        <dbReference type="ARBA" id="ARBA00022729"/>
    </source>
</evidence>
<dbReference type="AlphaFoldDB" id="A0AAE0W3T2"/>
<evidence type="ECO:0000313" key="10">
    <source>
        <dbReference type="Proteomes" id="UP001195483"/>
    </source>
</evidence>
<dbReference type="SMART" id="SM00494">
    <property type="entry name" value="ChtBD2"/>
    <property type="match status" value="4"/>
</dbReference>